<dbReference type="Gene3D" id="1.20.5.1200">
    <property type="entry name" value="Alpha-tocopherol transfer"/>
    <property type="match status" value="1"/>
</dbReference>
<dbReference type="EMBL" id="LNIX01000001">
    <property type="protein sequence ID" value="OXA63499.1"/>
    <property type="molecule type" value="Genomic_DNA"/>
</dbReference>
<dbReference type="PANTHER" id="PTHR10174:SF208">
    <property type="entry name" value="CRAL-TRIO DOMAIN-CONTAINING PROTEIN DDB_G0278031"/>
    <property type="match status" value="1"/>
</dbReference>
<organism evidence="2 3">
    <name type="scientific">Folsomia candida</name>
    <name type="common">Springtail</name>
    <dbReference type="NCBI Taxonomy" id="158441"/>
    <lineage>
        <taxon>Eukaryota</taxon>
        <taxon>Metazoa</taxon>
        <taxon>Ecdysozoa</taxon>
        <taxon>Arthropoda</taxon>
        <taxon>Hexapoda</taxon>
        <taxon>Collembola</taxon>
        <taxon>Entomobryomorpha</taxon>
        <taxon>Isotomoidea</taxon>
        <taxon>Isotomidae</taxon>
        <taxon>Proisotominae</taxon>
        <taxon>Folsomia</taxon>
    </lineage>
</organism>
<dbReference type="PANTHER" id="PTHR10174">
    <property type="entry name" value="ALPHA-TOCOPHEROL TRANSFER PROTEIN-RELATED"/>
    <property type="match status" value="1"/>
</dbReference>
<dbReference type="InterPro" id="IPR036865">
    <property type="entry name" value="CRAL-TRIO_dom_sf"/>
</dbReference>
<dbReference type="OrthoDB" id="6682367at2759"/>
<dbReference type="SUPFAM" id="SSF52087">
    <property type="entry name" value="CRAL/TRIO domain"/>
    <property type="match status" value="1"/>
</dbReference>
<dbReference type="Proteomes" id="UP000198287">
    <property type="component" value="Unassembled WGS sequence"/>
</dbReference>
<dbReference type="PRINTS" id="PR00180">
    <property type="entry name" value="CRETINALDHBP"/>
</dbReference>
<sequence length="286" mass="32283">MDRKTAVELFNTQSNVAIPASEDHSAVNLLRTRIKENKPEAFARLREIFDDQFIHQFFLANARDANKTYEYLESYIYYRITSYPGVLEKFPSVQLKMLETNNVALLKYRDDEDAMVILTRAKFWNPAENPVDDFITQGTLLVELGFRIDEKLSETGAVIILDCAELSFWQASYLTPMAVIKGFNLIVSSLPVFPKAIHVVNGGMLCNMLYNALYPVAKQWIGDKVHIHYGDLSTLHVKVPKAILPVSLGGELEEHDAFEQDICKMMQSLIASGYGGYASVQKTLSS</sequence>
<gene>
    <name evidence="2" type="ORF">Fcan01_03313</name>
</gene>
<dbReference type="InterPro" id="IPR001251">
    <property type="entry name" value="CRAL-TRIO_dom"/>
</dbReference>
<dbReference type="Pfam" id="PF00650">
    <property type="entry name" value="CRAL_TRIO"/>
    <property type="match status" value="1"/>
</dbReference>
<accession>A0A226F154</accession>
<proteinExistence type="predicted"/>
<dbReference type="GO" id="GO:0016020">
    <property type="term" value="C:membrane"/>
    <property type="evidence" value="ECO:0007669"/>
    <property type="project" value="TreeGrafter"/>
</dbReference>
<comment type="caution">
    <text evidence="2">The sequence shown here is derived from an EMBL/GenBank/DDBJ whole genome shotgun (WGS) entry which is preliminary data.</text>
</comment>
<dbReference type="Gene3D" id="3.40.525.10">
    <property type="entry name" value="CRAL-TRIO lipid binding domain"/>
    <property type="match status" value="1"/>
</dbReference>
<dbReference type="GO" id="GO:1902936">
    <property type="term" value="F:phosphatidylinositol bisphosphate binding"/>
    <property type="evidence" value="ECO:0007669"/>
    <property type="project" value="TreeGrafter"/>
</dbReference>
<dbReference type="CDD" id="cd00170">
    <property type="entry name" value="SEC14"/>
    <property type="match status" value="1"/>
</dbReference>
<reference evidence="2 3" key="1">
    <citation type="submission" date="2015-12" db="EMBL/GenBank/DDBJ databases">
        <title>The genome of Folsomia candida.</title>
        <authorList>
            <person name="Faddeeva A."/>
            <person name="Derks M.F."/>
            <person name="Anvar Y."/>
            <person name="Smit S."/>
            <person name="Van Straalen N."/>
            <person name="Roelofs D."/>
        </authorList>
    </citation>
    <scope>NUCLEOTIDE SEQUENCE [LARGE SCALE GENOMIC DNA]</scope>
    <source>
        <strain evidence="2 3">VU population</strain>
        <tissue evidence="2">Whole body</tissue>
    </source>
</reference>
<name>A0A226F154_FOLCA</name>
<evidence type="ECO:0000259" key="1">
    <source>
        <dbReference type="Pfam" id="PF00650"/>
    </source>
</evidence>
<evidence type="ECO:0000313" key="2">
    <source>
        <dbReference type="EMBL" id="OXA63499.1"/>
    </source>
</evidence>
<evidence type="ECO:0000313" key="3">
    <source>
        <dbReference type="Proteomes" id="UP000198287"/>
    </source>
</evidence>
<feature type="domain" description="CRAL-TRIO" evidence="1">
    <location>
        <begin position="102"/>
        <end position="250"/>
    </location>
</feature>
<keyword evidence="3" id="KW-1185">Reference proteome</keyword>
<dbReference type="AlphaFoldDB" id="A0A226F154"/>
<protein>
    <submittedName>
        <fullName evidence="2">Alpha-tocopherol transfer protein-like</fullName>
    </submittedName>
</protein>